<comment type="caution">
    <text evidence="2">The sequence shown here is derived from an EMBL/GenBank/DDBJ whole genome shotgun (WGS) entry which is preliminary data.</text>
</comment>
<feature type="compositionally biased region" description="Low complexity" evidence="1">
    <location>
        <begin position="20"/>
        <end position="29"/>
    </location>
</feature>
<dbReference type="EMBL" id="RAWI01000066">
    <property type="protein sequence ID" value="RKI11069.1"/>
    <property type="molecule type" value="Genomic_DNA"/>
</dbReference>
<proteinExistence type="predicted"/>
<organism evidence="2 3">
    <name type="scientific">Corallococcus praedator</name>
    <dbReference type="NCBI Taxonomy" id="2316724"/>
    <lineage>
        <taxon>Bacteria</taxon>
        <taxon>Pseudomonadati</taxon>
        <taxon>Myxococcota</taxon>
        <taxon>Myxococcia</taxon>
        <taxon>Myxococcales</taxon>
        <taxon>Cystobacterineae</taxon>
        <taxon>Myxococcaceae</taxon>
        <taxon>Corallococcus</taxon>
    </lineage>
</organism>
<dbReference type="Proteomes" id="UP000278907">
    <property type="component" value="Unassembled WGS sequence"/>
</dbReference>
<name>A0ABX9QMF8_9BACT</name>
<reference evidence="2 3" key="1">
    <citation type="submission" date="2018-09" db="EMBL/GenBank/DDBJ databases">
        <authorList>
            <person name="Livingstone P.G."/>
            <person name="Whitworth D.E."/>
        </authorList>
    </citation>
    <scope>NUCLEOTIDE SEQUENCE [LARGE SCALE GENOMIC DNA]</scope>
    <source>
        <strain evidence="2 3">CA031B</strain>
    </source>
</reference>
<keyword evidence="3" id="KW-1185">Reference proteome</keyword>
<evidence type="ECO:0000256" key="1">
    <source>
        <dbReference type="SAM" id="MobiDB-lite"/>
    </source>
</evidence>
<gene>
    <name evidence="2" type="ORF">D7Y13_11675</name>
</gene>
<sequence>MAGLIRDALARHLEGKRAEGPASGAAEPGPGTGSIVAHTPSAPTHRVVPGQGAAARRRLGPGLLGTRLTRARPEAQATHHVSRVGVSDVSRLRGAATALSQKALLHWERRVSVAFPASCRSWKCHPRGNPCR</sequence>
<feature type="region of interest" description="Disordered" evidence="1">
    <location>
        <begin position="14"/>
        <end position="63"/>
    </location>
</feature>
<protein>
    <submittedName>
        <fullName evidence="2">Uncharacterized protein</fullName>
    </submittedName>
</protein>
<evidence type="ECO:0000313" key="3">
    <source>
        <dbReference type="Proteomes" id="UP000278907"/>
    </source>
</evidence>
<evidence type="ECO:0000313" key="2">
    <source>
        <dbReference type="EMBL" id="RKI11069.1"/>
    </source>
</evidence>
<accession>A0ABX9QMF8</accession>